<dbReference type="InterPro" id="IPR009056">
    <property type="entry name" value="Cyt_c-like_dom"/>
</dbReference>
<sequence>MTTSTSLKILVASALLLVATTLLLAAGQARGHGNVTPQDVDTGGLPELGDEVRAENPFREGNELGKFNAEAVAVGESAYAGNCAVCHGIRAMSGGLTPDLRELTVWDDEYYITRVRNGTDRGMPAWKKTLDQNAMWAIKSYVESLPKPE</sequence>
<keyword evidence="5" id="KW-0732">Signal</keyword>
<accession>A0ABU5NY44</accession>
<comment type="caution">
    <text evidence="7">The sequence shown here is derived from an EMBL/GenBank/DDBJ whole genome shotgun (WGS) entry which is preliminary data.</text>
</comment>
<evidence type="ECO:0000256" key="4">
    <source>
        <dbReference type="PROSITE-ProRule" id="PRU00433"/>
    </source>
</evidence>
<feature type="domain" description="Cytochrome c" evidence="6">
    <location>
        <begin position="70"/>
        <end position="146"/>
    </location>
</feature>
<evidence type="ECO:0000256" key="3">
    <source>
        <dbReference type="ARBA" id="ARBA00023004"/>
    </source>
</evidence>
<evidence type="ECO:0000256" key="5">
    <source>
        <dbReference type="SAM" id="SignalP"/>
    </source>
</evidence>
<feature type="chain" id="PRO_5045293061" evidence="5">
    <location>
        <begin position="26"/>
        <end position="149"/>
    </location>
</feature>
<evidence type="ECO:0000313" key="7">
    <source>
        <dbReference type="EMBL" id="MEA1080724.1"/>
    </source>
</evidence>
<feature type="signal peptide" evidence="5">
    <location>
        <begin position="1"/>
        <end position="25"/>
    </location>
</feature>
<dbReference type="RefSeq" id="WP_322855211.1">
    <property type="nucleotide sequence ID" value="NZ_JAYDCJ010000003.1"/>
</dbReference>
<dbReference type="NCBIfam" id="TIGR04494">
    <property type="entry name" value="c550_PedF"/>
    <property type="match status" value="1"/>
</dbReference>
<evidence type="ECO:0000259" key="6">
    <source>
        <dbReference type="PROSITE" id="PS51007"/>
    </source>
</evidence>
<proteinExistence type="predicted"/>
<dbReference type="InterPro" id="IPR030991">
    <property type="entry name" value="c550_proteobact"/>
</dbReference>
<gene>
    <name evidence="7" type="primary">pedF</name>
    <name evidence="7" type="ORF">U5822_08580</name>
</gene>
<evidence type="ECO:0000256" key="1">
    <source>
        <dbReference type="ARBA" id="ARBA00022617"/>
    </source>
</evidence>
<dbReference type="Pfam" id="PF13442">
    <property type="entry name" value="Cytochrome_CBB3"/>
    <property type="match status" value="1"/>
</dbReference>
<dbReference type="SUPFAM" id="SSF46626">
    <property type="entry name" value="Cytochrome c"/>
    <property type="match status" value="1"/>
</dbReference>
<reference evidence="7 8" key="1">
    <citation type="submission" date="2023-12" db="EMBL/GenBank/DDBJ databases">
        <title>Marinobacter qingdaonensis sp. nov., isolated from the intertidal sediment of Qingdao, PR China.</title>
        <authorList>
            <person name="Li Y."/>
        </authorList>
    </citation>
    <scope>NUCLEOTIDE SEQUENCE [LARGE SCALE GENOMIC DNA]</scope>
    <source>
        <strain evidence="7 8">ASW11-75</strain>
    </source>
</reference>
<keyword evidence="3 4" id="KW-0408">Iron</keyword>
<name>A0ABU5NY44_9GAMM</name>
<keyword evidence="1 4" id="KW-0349">Heme</keyword>
<keyword evidence="8" id="KW-1185">Reference proteome</keyword>
<dbReference type="EMBL" id="JAYDCJ010000003">
    <property type="protein sequence ID" value="MEA1080724.1"/>
    <property type="molecule type" value="Genomic_DNA"/>
</dbReference>
<dbReference type="InterPro" id="IPR036909">
    <property type="entry name" value="Cyt_c-like_dom_sf"/>
</dbReference>
<protein>
    <submittedName>
        <fullName evidence="7">Cytochrome c-550 PedF</fullName>
    </submittedName>
</protein>
<evidence type="ECO:0000256" key="2">
    <source>
        <dbReference type="ARBA" id="ARBA00022723"/>
    </source>
</evidence>
<dbReference type="Proteomes" id="UP001305746">
    <property type="component" value="Unassembled WGS sequence"/>
</dbReference>
<organism evidence="7 8">
    <name type="scientific">Marinobacter qingdaonensis</name>
    <dbReference type="NCBI Taxonomy" id="3108486"/>
    <lineage>
        <taxon>Bacteria</taxon>
        <taxon>Pseudomonadati</taxon>
        <taxon>Pseudomonadota</taxon>
        <taxon>Gammaproteobacteria</taxon>
        <taxon>Pseudomonadales</taxon>
        <taxon>Marinobacteraceae</taxon>
        <taxon>Marinobacter</taxon>
    </lineage>
</organism>
<dbReference type="PROSITE" id="PS51007">
    <property type="entry name" value="CYTC"/>
    <property type="match status" value="1"/>
</dbReference>
<keyword evidence="2 4" id="KW-0479">Metal-binding</keyword>
<evidence type="ECO:0000313" key="8">
    <source>
        <dbReference type="Proteomes" id="UP001305746"/>
    </source>
</evidence>
<dbReference type="Gene3D" id="1.10.760.10">
    <property type="entry name" value="Cytochrome c-like domain"/>
    <property type="match status" value="1"/>
</dbReference>